<dbReference type="EMBL" id="SRLO01003260">
    <property type="protein sequence ID" value="TNN31659.1"/>
    <property type="molecule type" value="Genomic_DNA"/>
</dbReference>
<feature type="compositionally biased region" description="Basic and acidic residues" evidence="1">
    <location>
        <begin position="45"/>
        <end position="56"/>
    </location>
</feature>
<comment type="caution">
    <text evidence="2">The sequence shown here is derived from an EMBL/GenBank/DDBJ whole genome shotgun (WGS) entry which is preliminary data.</text>
</comment>
<sequence>MSAPWRRSSSHGPVPPVLAVRVQNSTVTKPPDWRTFVWTRGAGDGTRDQSKSDHTSTPRANLHRATNGESHRTPGAEDGRRRTPRSSDALGVLE</sequence>
<dbReference type="Proteomes" id="UP000314294">
    <property type="component" value="Unassembled WGS sequence"/>
</dbReference>
<feature type="region of interest" description="Disordered" evidence="1">
    <location>
        <begin position="1"/>
        <end position="94"/>
    </location>
</feature>
<feature type="compositionally biased region" description="Basic and acidic residues" evidence="1">
    <location>
        <begin position="69"/>
        <end position="81"/>
    </location>
</feature>
<organism evidence="2 3">
    <name type="scientific">Liparis tanakae</name>
    <name type="common">Tanaka's snailfish</name>
    <dbReference type="NCBI Taxonomy" id="230148"/>
    <lineage>
        <taxon>Eukaryota</taxon>
        <taxon>Metazoa</taxon>
        <taxon>Chordata</taxon>
        <taxon>Craniata</taxon>
        <taxon>Vertebrata</taxon>
        <taxon>Euteleostomi</taxon>
        <taxon>Actinopterygii</taxon>
        <taxon>Neopterygii</taxon>
        <taxon>Teleostei</taxon>
        <taxon>Neoteleostei</taxon>
        <taxon>Acanthomorphata</taxon>
        <taxon>Eupercaria</taxon>
        <taxon>Perciformes</taxon>
        <taxon>Cottioidei</taxon>
        <taxon>Cottales</taxon>
        <taxon>Liparidae</taxon>
        <taxon>Liparis</taxon>
    </lineage>
</organism>
<protein>
    <submittedName>
        <fullName evidence="2">Uncharacterized protein</fullName>
    </submittedName>
</protein>
<accession>A0A4Z2ES74</accession>
<keyword evidence="3" id="KW-1185">Reference proteome</keyword>
<reference evidence="2 3" key="1">
    <citation type="submission" date="2019-03" db="EMBL/GenBank/DDBJ databases">
        <title>First draft genome of Liparis tanakae, snailfish: a comprehensive survey of snailfish specific genes.</title>
        <authorList>
            <person name="Kim W."/>
            <person name="Song I."/>
            <person name="Jeong J.-H."/>
            <person name="Kim D."/>
            <person name="Kim S."/>
            <person name="Ryu S."/>
            <person name="Song J.Y."/>
            <person name="Lee S.K."/>
        </authorList>
    </citation>
    <scope>NUCLEOTIDE SEQUENCE [LARGE SCALE GENOMIC DNA]</scope>
    <source>
        <tissue evidence="2">Muscle</tissue>
    </source>
</reference>
<gene>
    <name evidence="2" type="ORF">EYF80_058183</name>
</gene>
<evidence type="ECO:0000313" key="2">
    <source>
        <dbReference type="EMBL" id="TNN31659.1"/>
    </source>
</evidence>
<evidence type="ECO:0000256" key="1">
    <source>
        <dbReference type="SAM" id="MobiDB-lite"/>
    </source>
</evidence>
<name>A0A4Z2ES74_9TELE</name>
<dbReference type="AlphaFoldDB" id="A0A4Z2ES74"/>
<proteinExistence type="predicted"/>
<evidence type="ECO:0000313" key="3">
    <source>
        <dbReference type="Proteomes" id="UP000314294"/>
    </source>
</evidence>